<feature type="transmembrane region" description="Helical" evidence="3">
    <location>
        <begin position="73"/>
        <end position="94"/>
    </location>
</feature>
<sequence length="173" mass="19273">MGPDSRLETPVPREQRPVNQLKELKESPLLTWATLDGRAYQQRFLLLYASLLGLLAAPIAAQTFDPGVQPLEFALSASIGATLVVAVVSFRLYITWKYVCDRLLSASVDYEESGWWVGYDGQIFVKPPEVLARDRLLGMYEVRPVLRRLRITLQVLGASLAASSLALALLTRQ</sequence>
<reference evidence="5" key="3">
    <citation type="submission" date="2018-10" db="EMBL/GenBank/DDBJ databases">
        <authorList>
            <person name="Hovde B."/>
            <person name="Zhang X."/>
        </authorList>
    </citation>
    <scope>NUCLEOTIDE SEQUENCE [LARGE SCALE GENOMIC DNA]</scope>
    <source>
        <strain evidence="5">UTEX 25</strain>
    </source>
</reference>
<dbReference type="GeneID" id="23614630"/>
<comment type="subcellular location">
    <subcellularLocation>
        <location evidence="1">Plastid</location>
    </subcellularLocation>
</comment>
<evidence type="ECO:0000313" key="6">
    <source>
        <dbReference type="Proteomes" id="UP000028924"/>
    </source>
</evidence>
<dbReference type="EMBL" id="KL662107">
    <property type="protein sequence ID" value="KFM24521.1"/>
    <property type="molecule type" value="Genomic_DNA"/>
</dbReference>
<reference evidence="4 6" key="1">
    <citation type="journal article" date="2014" name="BMC Genomics">
        <title>Oil accumulation mechanisms of the oleaginous microalga Chlorella protothecoides revealed through its genome, transcriptomes, and proteomes.</title>
        <authorList>
            <person name="Gao C."/>
            <person name="Wang Y."/>
            <person name="Shen Y."/>
            <person name="Yan D."/>
            <person name="He X."/>
            <person name="Dai J."/>
            <person name="Wu Q."/>
        </authorList>
    </citation>
    <scope>NUCLEOTIDE SEQUENCE [LARGE SCALE GENOMIC DNA]</scope>
    <source>
        <strain evidence="4 6">0710</strain>
    </source>
</reference>
<dbReference type="EMBL" id="QOKY01000179">
    <property type="protein sequence ID" value="RMZ54359.1"/>
    <property type="molecule type" value="Genomic_DNA"/>
</dbReference>
<evidence type="ECO:0000313" key="5">
    <source>
        <dbReference type="EMBL" id="RMZ54359.1"/>
    </source>
</evidence>
<keyword evidence="3" id="KW-1133">Transmembrane helix</keyword>
<keyword evidence="3" id="KW-0472">Membrane</keyword>
<evidence type="ECO:0000256" key="2">
    <source>
        <dbReference type="ARBA" id="ARBA00022640"/>
    </source>
</evidence>
<reference evidence="5" key="4">
    <citation type="submission" date="2018-11" db="EMBL/GenBank/DDBJ databases">
        <title>Characterization of plant carbon substrate utilization by Auxenochlorella protothecoides.</title>
        <authorList>
            <person name="Vogler B.W."/>
            <person name="Starkenburg S.R."/>
            <person name="Sudasinghe N."/>
            <person name="Schambach J.Y."/>
            <person name="Rollin J.A."/>
            <person name="Pattathil S."/>
            <person name="Barry A.N."/>
        </authorList>
    </citation>
    <scope>NUCLEOTIDE SEQUENCE [LARGE SCALE GENOMIC DNA]</scope>
    <source>
        <strain evidence="5">UTEX 25</strain>
    </source>
</reference>
<name>A0A087SFL7_AUXPR</name>
<dbReference type="GO" id="GO:0009536">
    <property type="term" value="C:plastid"/>
    <property type="evidence" value="ECO:0007669"/>
    <property type="project" value="UniProtKB-SubCell"/>
</dbReference>
<dbReference type="InterPro" id="IPR009631">
    <property type="entry name" value="CGLD27-like"/>
</dbReference>
<keyword evidence="3" id="KW-0812">Transmembrane</keyword>
<organism evidence="4 6">
    <name type="scientific">Auxenochlorella protothecoides</name>
    <name type="common">Green microalga</name>
    <name type="synonym">Chlorella protothecoides</name>
    <dbReference type="NCBI Taxonomy" id="3075"/>
    <lineage>
        <taxon>Eukaryota</taxon>
        <taxon>Viridiplantae</taxon>
        <taxon>Chlorophyta</taxon>
        <taxon>core chlorophytes</taxon>
        <taxon>Trebouxiophyceae</taxon>
        <taxon>Chlorellales</taxon>
        <taxon>Chlorellaceae</taxon>
        <taxon>Auxenochlorella</taxon>
    </lineage>
</organism>
<evidence type="ECO:0000256" key="1">
    <source>
        <dbReference type="ARBA" id="ARBA00004474"/>
    </source>
</evidence>
<keyword evidence="2" id="KW-0934">Plastid</keyword>
<dbReference type="KEGG" id="apro:F751_3239"/>
<dbReference type="Proteomes" id="UP000279271">
    <property type="component" value="Unassembled WGS sequence"/>
</dbReference>
<keyword evidence="6" id="KW-1185">Reference proteome</keyword>
<dbReference type="RefSeq" id="XP_011397409.1">
    <property type="nucleotide sequence ID" value="XM_011399107.1"/>
</dbReference>
<dbReference type="AlphaFoldDB" id="A0A087SFL7"/>
<accession>A0A087SFL7</accession>
<dbReference type="OrthoDB" id="192326at2759"/>
<proteinExistence type="predicted"/>
<feature type="transmembrane region" description="Helical" evidence="3">
    <location>
        <begin position="151"/>
        <end position="170"/>
    </location>
</feature>
<protein>
    <submittedName>
        <fullName evidence="4">Uncharacterized protein ycf36</fullName>
    </submittedName>
</protein>
<evidence type="ECO:0000313" key="4">
    <source>
        <dbReference type="EMBL" id="KFM24521.1"/>
    </source>
</evidence>
<dbReference type="PANTHER" id="PTHR34214:SF3">
    <property type="entry name" value="PROTEIN CONSERVED IN THE GREEN LINEAGE AND DIATOMS 27, CHLOROPLASTIC"/>
    <property type="match status" value="1"/>
</dbReference>
<dbReference type="Pfam" id="PF06799">
    <property type="entry name" value="CGLD27-like"/>
    <property type="match status" value="1"/>
</dbReference>
<reference evidence="7" key="2">
    <citation type="journal article" date="2018" name="Algal Res.">
        <title>Characterization of plant carbon substrate utilization by Auxenochlorella protothecoides.</title>
        <authorList>
            <person name="Vogler B.W."/>
            <person name="Starkenburg S.R."/>
            <person name="Sudasinghe N."/>
            <person name="Schambach J.Y."/>
            <person name="Rollin J.A."/>
            <person name="Pattathil S."/>
            <person name="Barry A.N."/>
        </authorList>
    </citation>
    <scope>NUCLEOTIDE SEQUENCE [LARGE SCALE GENOMIC DNA]</scope>
    <source>
        <strain evidence="7">UTEX 25</strain>
    </source>
</reference>
<feature type="transmembrane region" description="Helical" evidence="3">
    <location>
        <begin position="44"/>
        <end position="61"/>
    </location>
</feature>
<gene>
    <name evidence="5" type="ORF">APUTEX25_001935</name>
    <name evidence="4" type="ORF">F751_3239</name>
</gene>
<dbReference type="eggNOG" id="ENOG502QS25">
    <property type="taxonomic scope" value="Eukaryota"/>
</dbReference>
<evidence type="ECO:0000313" key="7">
    <source>
        <dbReference type="Proteomes" id="UP000279271"/>
    </source>
</evidence>
<dbReference type="Proteomes" id="UP000028924">
    <property type="component" value="Unassembled WGS sequence"/>
</dbReference>
<evidence type="ECO:0000256" key="3">
    <source>
        <dbReference type="SAM" id="Phobius"/>
    </source>
</evidence>
<dbReference type="PANTHER" id="PTHR34214">
    <property type="match status" value="1"/>
</dbReference>